<proteinExistence type="predicted"/>
<comment type="caution">
    <text evidence="1">The sequence shown here is derived from an EMBL/GenBank/DDBJ whole genome shotgun (WGS) entry which is preliminary data.</text>
</comment>
<accession>A0ABV9W4Q4</accession>
<dbReference type="Proteomes" id="UP001595912">
    <property type="component" value="Unassembled WGS sequence"/>
</dbReference>
<dbReference type="RefSeq" id="WP_380121527.1">
    <property type="nucleotide sequence ID" value="NZ_JBHSIU010000046.1"/>
</dbReference>
<protein>
    <recommendedName>
        <fullName evidence="3">Carboxypeptidase regulatory-like domain-containing protein</fullName>
    </recommendedName>
</protein>
<evidence type="ECO:0000313" key="1">
    <source>
        <dbReference type="EMBL" id="MFC5002949.1"/>
    </source>
</evidence>
<gene>
    <name evidence="1" type="ORF">ACFPIJ_34605</name>
</gene>
<dbReference type="EMBL" id="JBHSIU010000046">
    <property type="protein sequence ID" value="MFC5002949.1"/>
    <property type="molecule type" value="Genomic_DNA"/>
</dbReference>
<dbReference type="PROSITE" id="PS51257">
    <property type="entry name" value="PROKAR_LIPOPROTEIN"/>
    <property type="match status" value="1"/>
</dbReference>
<evidence type="ECO:0008006" key="3">
    <source>
        <dbReference type="Google" id="ProtNLM"/>
    </source>
</evidence>
<organism evidence="1 2">
    <name type="scientific">Dactylosporangium cerinum</name>
    <dbReference type="NCBI Taxonomy" id="1434730"/>
    <lineage>
        <taxon>Bacteria</taxon>
        <taxon>Bacillati</taxon>
        <taxon>Actinomycetota</taxon>
        <taxon>Actinomycetes</taxon>
        <taxon>Micromonosporales</taxon>
        <taxon>Micromonosporaceae</taxon>
        <taxon>Dactylosporangium</taxon>
    </lineage>
</organism>
<sequence>MTRHVVAVVLAAFVLTGCGGGPGGPPGTVHGSIVVSGGPPGSTAHGEAGTVIVRQGGTEVGRRDLAAGEEFTFTLDPGRYRLSVRGLGDGCIDTTVTVTASSDQSVDLVCSRK</sequence>
<reference evidence="2" key="1">
    <citation type="journal article" date="2019" name="Int. J. Syst. Evol. Microbiol.">
        <title>The Global Catalogue of Microorganisms (GCM) 10K type strain sequencing project: providing services to taxonomists for standard genome sequencing and annotation.</title>
        <authorList>
            <consortium name="The Broad Institute Genomics Platform"/>
            <consortium name="The Broad Institute Genome Sequencing Center for Infectious Disease"/>
            <person name="Wu L."/>
            <person name="Ma J."/>
        </authorList>
    </citation>
    <scope>NUCLEOTIDE SEQUENCE [LARGE SCALE GENOMIC DNA]</scope>
    <source>
        <strain evidence="2">CGMCC 4.7152</strain>
    </source>
</reference>
<evidence type="ECO:0000313" key="2">
    <source>
        <dbReference type="Proteomes" id="UP001595912"/>
    </source>
</evidence>
<name>A0ABV9W4Q4_9ACTN</name>
<keyword evidence="2" id="KW-1185">Reference proteome</keyword>